<evidence type="ECO:0000256" key="3">
    <source>
        <dbReference type="ARBA" id="ARBA00023270"/>
    </source>
</evidence>
<dbReference type="NCBIfam" id="TIGR00875">
    <property type="entry name" value="fsa_talC_mipB"/>
    <property type="match status" value="1"/>
</dbReference>
<reference evidence="5" key="2">
    <citation type="submission" date="2023-12" db="EMBL/GenBank/DDBJ databases">
        <title>Isolation of organohalide respiring bacteria Dehalococcoides mccartyi strain GPTCE1 in groundwater collected near a chemical plant in Suzhou, China.</title>
        <authorList>
            <person name="Liu G."/>
        </authorList>
    </citation>
    <scope>NUCLEOTIDE SEQUENCE</scope>
    <source>
        <strain evidence="5">GPTCE1</strain>
    </source>
</reference>
<dbReference type="GO" id="GO:0004801">
    <property type="term" value="F:transaldolase activity"/>
    <property type="evidence" value="ECO:0007669"/>
    <property type="project" value="UniProtKB-EC"/>
</dbReference>
<keyword evidence="3" id="KW-0704">Schiff base</keyword>
<keyword evidence="2" id="KW-0963">Cytoplasm</keyword>
<dbReference type="GO" id="GO:0005975">
    <property type="term" value="P:carbohydrate metabolic process"/>
    <property type="evidence" value="ECO:0007669"/>
    <property type="project" value="InterPro"/>
</dbReference>
<dbReference type="InterPro" id="IPR004731">
    <property type="entry name" value="Transaldolase_3B/F6P_aldolase"/>
</dbReference>
<dbReference type="PANTHER" id="PTHR10683">
    <property type="entry name" value="TRANSALDOLASE"/>
    <property type="match status" value="1"/>
</dbReference>
<evidence type="ECO:0000313" key="5">
    <source>
        <dbReference type="EMBL" id="WRO07125.1"/>
    </source>
</evidence>
<dbReference type="eggNOG" id="COG0176">
    <property type="taxonomic scope" value="Bacteria"/>
</dbReference>
<protein>
    <submittedName>
        <fullName evidence="5">Fructose-6-phosphate aldolase</fullName>
    </submittedName>
    <submittedName>
        <fullName evidence="4">Transaldolase</fullName>
        <ecNumber evidence="4">2.2.1.2</ecNumber>
    </submittedName>
</protein>
<dbReference type="RefSeq" id="WP_058292468.1">
    <property type="nucleotide sequence ID" value="NZ_CP141531.1"/>
</dbReference>
<gene>
    <name evidence="5" type="primary">fsa</name>
    <name evidence="4" type="ORF">DA01_04715</name>
    <name evidence="5" type="ORF">VLL09_06970</name>
</gene>
<dbReference type="InterPro" id="IPR033919">
    <property type="entry name" value="TSA/FSA_arc/bac"/>
</dbReference>
<dbReference type="PROSITE" id="PS01054">
    <property type="entry name" value="TRANSALDOLASE_1"/>
    <property type="match status" value="1"/>
</dbReference>
<dbReference type="PATRIC" id="fig|61435.5.peg.929"/>
<evidence type="ECO:0000256" key="1">
    <source>
        <dbReference type="ARBA" id="ARBA00004496"/>
    </source>
</evidence>
<comment type="subcellular location">
    <subcellularLocation>
        <location evidence="1">Cytoplasm</location>
    </subcellularLocation>
</comment>
<dbReference type="Proteomes" id="UP001327986">
    <property type="component" value="Chromosome"/>
</dbReference>
<evidence type="ECO:0000313" key="4">
    <source>
        <dbReference type="EMBL" id="KSV17950.1"/>
    </source>
</evidence>
<dbReference type="CDD" id="cd00956">
    <property type="entry name" value="Transaldolase_FSA"/>
    <property type="match status" value="1"/>
</dbReference>
<dbReference type="EMBL" id="JGYD01000018">
    <property type="protein sequence ID" value="KSV17950.1"/>
    <property type="molecule type" value="Genomic_DNA"/>
</dbReference>
<dbReference type="Pfam" id="PF00923">
    <property type="entry name" value="TAL_FSA"/>
    <property type="match status" value="1"/>
</dbReference>
<dbReference type="AlphaFoldDB" id="A0A0V8M2G4"/>
<dbReference type="OrthoDB" id="9807051at2"/>
<proteinExistence type="predicted"/>
<dbReference type="PANTHER" id="PTHR10683:SF40">
    <property type="entry name" value="FRUCTOSE-6-PHOSPHATE ALDOLASE 1-RELATED"/>
    <property type="match status" value="1"/>
</dbReference>
<dbReference type="Gene3D" id="3.20.20.70">
    <property type="entry name" value="Aldolase class I"/>
    <property type="match status" value="1"/>
</dbReference>
<dbReference type="SUPFAM" id="SSF51569">
    <property type="entry name" value="Aldolase"/>
    <property type="match status" value="1"/>
</dbReference>
<dbReference type="GO" id="GO:0005737">
    <property type="term" value="C:cytoplasm"/>
    <property type="evidence" value="ECO:0007669"/>
    <property type="project" value="UniProtKB-SubCell"/>
</dbReference>
<dbReference type="Proteomes" id="UP000053577">
    <property type="component" value="Unassembled WGS sequence"/>
</dbReference>
<evidence type="ECO:0000313" key="6">
    <source>
        <dbReference type="Proteomes" id="UP000053577"/>
    </source>
</evidence>
<keyword evidence="4" id="KW-0808">Transferase</keyword>
<evidence type="ECO:0000256" key="2">
    <source>
        <dbReference type="ARBA" id="ARBA00022490"/>
    </source>
</evidence>
<dbReference type="FunFam" id="3.20.20.70:FF:000018">
    <property type="entry name" value="Probable transaldolase"/>
    <property type="match status" value="1"/>
</dbReference>
<dbReference type="InterPro" id="IPR001585">
    <property type="entry name" value="TAL/FSA"/>
</dbReference>
<sequence length="216" mass="23189">MRIFLDTANIEEIKKGLKLGVVSGVTTNPTLVAKEGISDYKSVVQQICALLPEGDVSAEITAEGPAEMLKQAREIAKWAPNVVVKIPATAEGLEIISKLSKEGVRFNMTLCFSVNQALLGALAGAAFVSPFVGRLDDAGHDGMMLINGIVSIYKEYGFETQVIAASIRHPLHCTQAAQTGAGIATVPYKVLMQMMQHPLTDSGIARFMADWKSVQK</sequence>
<dbReference type="InterPro" id="IPR018225">
    <property type="entry name" value="Transaldolase_AS"/>
</dbReference>
<organism evidence="4 6">
    <name type="scientific">Dehalococcoides mccartyi</name>
    <dbReference type="NCBI Taxonomy" id="61435"/>
    <lineage>
        <taxon>Bacteria</taxon>
        <taxon>Bacillati</taxon>
        <taxon>Chloroflexota</taxon>
        <taxon>Dehalococcoidia</taxon>
        <taxon>Dehalococcoidales</taxon>
        <taxon>Dehalococcoidaceae</taxon>
        <taxon>Dehalococcoides</taxon>
    </lineage>
</organism>
<reference evidence="4 6" key="1">
    <citation type="journal article" date="2015" name="Sci. Rep.">
        <title>A comparative genomics and reductive dehalogenase gene transcription study of two chloroethene-respiring bacteria, Dehalococcoides mccartyi strains MB and 11a.</title>
        <authorList>
            <person name="Low A."/>
            <person name="Shen Z."/>
            <person name="Cheng D."/>
            <person name="Rogers M.J."/>
            <person name="Lee P.K."/>
            <person name="He J."/>
        </authorList>
    </citation>
    <scope>NUCLEOTIDE SEQUENCE [LARGE SCALE GENOMIC DNA]</scope>
    <source>
        <strain evidence="4 6">MB</strain>
    </source>
</reference>
<accession>A0A0V8M2G4</accession>
<dbReference type="InterPro" id="IPR013785">
    <property type="entry name" value="Aldolase_TIM"/>
</dbReference>
<dbReference type="EC" id="2.2.1.2" evidence="4"/>
<dbReference type="GO" id="GO:0016832">
    <property type="term" value="F:aldehyde-lyase activity"/>
    <property type="evidence" value="ECO:0007669"/>
    <property type="project" value="InterPro"/>
</dbReference>
<name>A0A0V8M2G4_9CHLR</name>
<dbReference type="EMBL" id="CP141531">
    <property type="protein sequence ID" value="WRO07125.1"/>
    <property type="molecule type" value="Genomic_DNA"/>
</dbReference>